<evidence type="ECO:0000259" key="7">
    <source>
        <dbReference type="Pfam" id="PF02656"/>
    </source>
</evidence>
<reference evidence="8 9" key="1">
    <citation type="journal article" date="2004" name="Proc. Natl. Acad. Sci. U.S.A.">
        <title>Genome sequence of Picrophilus torridus and its implications for life around pH 0.</title>
        <authorList>
            <person name="Futterer O."/>
            <person name="Angelov A."/>
            <person name="Liesegang H."/>
            <person name="Gottschalk G."/>
            <person name="Schleper C."/>
            <person name="Schepers B."/>
            <person name="Dock C."/>
            <person name="Antranikian G."/>
            <person name="Liebl W."/>
        </authorList>
    </citation>
    <scope>NUCLEOTIDE SEQUENCE [LARGE SCALE GENOMIC DNA]</scope>
    <source>
        <strain evidence="9">ATCC 700027 / DSM 9790 / JCM 10055 / NBRC 100828</strain>
    </source>
</reference>
<dbReference type="HOGENOM" id="CLU_053359_6_1_2"/>
<protein>
    <submittedName>
        <fullName evidence="8">Hypothetical membrane associated protein</fullName>
    </submittedName>
</protein>
<dbReference type="PaxDb" id="263820-PTO1072"/>
<evidence type="ECO:0000256" key="2">
    <source>
        <dbReference type="ARBA" id="ARBA00022475"/>
    </source>
</evidence>
<feature type="transmembrane region" description="Helical" evidence="6">
    <location>
        <begin position="53"/>
        <end position="71"/>
    </location>
</feature>
<proteinExistence type="predicted"/>
<dbReference type="AlphaFoldDB" id="Q6L045"/>
<dbReference type="KEGG" id="pto:PTO1072"/>
<keyword evidence="2" id="KW-1003">Cell membrane</keyword>
<dbReference type="STRING" id="263820.PTO1072"/>
<accession>Q6L045</accession>
<dbReference type="PANTHER" id="PTHR34187:SF2">
    <property type="entry name" value="DUF202 DOMAIN-CONTAINING PROTEIN"/>
    <property type="match status" value="1"/>
</dbReference>
<dbReference type="Pfam" id="PF02656">
    <property type="entry name" value="DUF202"/>
    <property type="match status" value="1"/>
</dbReference>
<keyword evidence="3 6" id="KW-0812">Transmembrane</keyword>
<feature type="domain" description="DUF202" evidence="7">
    <location>
        <begin position="5"/>
        <end position="76"/>
    </location>
</feature>
<dbReference type="GeneID" id="2844962"/>
<evidence type="ECO:0000256" key="5">
    <source>
        <dbReference type="ARBA" id="ARBA00023136"/>
    </source>
</evidence>
<dbReference type="OrthoDB" id="57223at2157"/>
<sequence length="109" mass="12305">MSPSDHLANKRTFLSWVRTGIALMGFGFVIAKFEIFIHILIKSSISKSSIIPGEIMIVIGIITIIYGLYEYLQNEKDLNENNYNPRNLESIVFSFAIIAMAIVLLLLII</sequence>
<dbReference type="PANTHER" id="PTHR34187">
    <property type="entry name" value="FGR18P"/>
    <property type="match status" value="1"/>
</dbReference>
<dbReference type="InterPro" id="IPR052053">
    <property type="entry name" value="IM_YidH-like"/>
</dbReference>
<evidence type="ECO:0000256" key="3">
    <source>
        <dbReference type="ARBA" id="ARBA00022692"/>
    </source>
</evidence>
<name>Q6L045_PICTO</name>
<dbReference type="InParanoid" id="Q6L045"/>
<keyword evidence="4 6" id="KW-1133">Transmembrane helix</keyword>
<dbReference type="EMBL" id="AE017261">
    <property type="protein sequence ID" value="AAT43657.1"/>
    <property type="molecule type" value="Genomic_DNA"/>
</dbReference>
<keyword evidence="5 6" id="KW-0472">Membrane</keyword>
<dbReference type="Proteomes" id="UP000000438">
    <property type="component" value="Chromosome"/>
</dbReference>
<feature type="transmembrane region" description="Helical" evidence="6">
    <location>
        <begin position="20"/>
        <end position="41"/>
    </location>
</feature>
<dbReference type="PATRIC" id="fig|263820.9.peg.1112"/>
<dbReference type="eggNOG" id="arCOG05380">
    <property type="taxonomic scope" value="Archaea"/>
</dbReference>
<feature type="transmembrane region" description="Helical" evidence="6">
    <location>
        <begin position="91"/>
        <end position="108"/>
    </location>
</feature>
<dbReference type="GO" id="GO:0005886">
    <property type="term" value="C:plasma membrane"/>
    <property type="evidence" value="ECO:0007669"/>
    <property type="project" value="UniProtKB-SubCell"/>
</dbReference>
<evidence type="ECO:0000256" key="6">
    <source>
        <dbReference type="SAM" id="Phobius"/>
    </source>
</evidence>
<evidence type="ECO:0000313" key="9">
    <source>
        <dbReference type="Proteomes" id="UP000000438"/>
    </source>
</evidence>
<evidence type="ECO:0000256" key="4">
    <source>
        <dbReference type="ARBA" id="ARBA00022989"/>
    </source>
</evidence>
<organism evidence="8 9">
    <name type="scientific">Picrophilus torridus (strain ATCC 700027 / DSM 9790 / JCM 10055 / NBRC 100828 / KAW 2/3)</name>
    <dbReference type="NCBI Taxonomy" id="1122961"/>
    <lineage>
        <taxon>Archaea</taxon>
        <taxon>Methanobacteriati</taxon>
        <taxon>Thermoplasmatota</taxon>
        <taxon>Thermoplasmata</taxon>
        <taxon>Thermoplasmatales</taxon>
        <taxon>Picrophilaceae</taxon>
        <taxon>Picrophilus</taxon>
    </lineage>
</organism>
<evidence type="ECO:0000313" key="8">
    <source>
        <dbReference type="EMBL" id="AAT43657.1"/>
    </source>
</evidence>
<evidence type="ECO:0000256" key="1">
    <source>
        <dbReference type="ARBA" id="ARBA00004651"/>
    </source>
</evidence>
<gene>
    <name evidence="8" type="ordered locus">PTO1072</name>
</gene>
<comment type="subcellular location">
    <subcellularLocation>
        <location evidence="1">Cell membrane</location>
        <topology evidence="1">Multi-pass membrane protein</topology>
    </subcellularLocation>
</comment>
<dbReference type="RefSeq" id="WP_011177873.1">
    <property type="nucleotide sequence ID" value="NC_005877.1"/>
</dbReference>
<dbReference type="InterPro" id="IPR003807">
    <property type="entry name" value="DUF202"/>
</dbReference>